<dbReference type="Bgee" id="ENSCSAG00000018734">
    <property type="expression patterns" value="Expressed in fibroblast and 1 other cell type or tissue"/>
</dbReference>
<sequence>AAQRVGQRVTGELAGQLAELLQEALRLAAHPTWRPPQRVPAQRLVPQQPHARRGGRAGQCPVAAAPARGAHVIPAEGHGPAAECVGVAGGQVDLEHVHQRLHEADDAHGWW</sequence>
<dbReference type="eggNOG" id="ENOG502TM8B">
    <property type="taxonomic scope" value="Eukaryota"/>
</dbReference>
<name>A0A0D9SBL7_CHLSB</name>
<proteinExistence type="predicted"/>
<reference evidence="2 3" key="1">
    <citation type="submission" date="2014-03" db="EMBL/GenBank/DDBJ databases">
        <authorList>
            <person name="Warren W."/>
            <person name="Wilson R.K."/>
        </authorList>
    </citation>
    <scope>NUCLEOTIDE SEQUENCE</scope>
</reference>
<dbReference type="AlphaFoldDB" id="A0A0D9SBL7"/>
<evidence type="ECO:0000313" key="3">
    <source>
        <dbReference type="Proteomes" id="UP000029965"/>
    </source>
</evidence>
<feature type="region of interest" description="Disordered" evidence="1">
    <location>
        <begin position="32"/>
        <end position="59"/>
    </location>
</feature>
<evidence type="ECO:0000313" key="2">
    <source>
        <dbReference type="Ensembl" id="ENSCSAP00000018256.1"/>
    </source>
</evidence>
<dbReference type="Proteomes" id="UP000029965">
    <property type="component" value="Chromosome 2"/>
</dbReference>
<protein>
    <submittedName>
        <fullName evidence="2">Uncharacterized protein</fullName>
    </submittedName>
</protein>
<keyword evidence="3" id="KW-1185">Reference proteome</keyword>
<dbReference type="Ensembl" id="ENSCSAT00000018824.1">
    <property type="protein sequence ID" value="ENSCSAP00000018256.1"/>
    <property type="gene ID" value="ENSCSAG00000018734.1"/>
</dbReference>
<evidence type="ECO:0000256" key="1">
    <source>
        <dbReference type="SAM" id="MobiDB-lite"/>
    </source>
</evidence>
<reference evidence="2" key="2">
    <citation type="submission" date="2025-08" db="UniProtKB">
        <authorList>
            <consortium name="Ensembl"/>
        </authorList>
    </citation>
    <scope>IDENTIFICATION</scope>
</reference>
<dbReference type="EMBL" id="AQIB01152404">
    <property type="status" value="NOT_ANNOTATED_CDS"/>
    <property type="molecule type" value="Genomic_DNA"/>
</dbReference>
<organism evidence="2 3">
    <name type="scientific">Chlorocebus sabaeus</name>
    <name type="common">Green monkey</name>
    <name type="synonym">Simia sabaea</name>
    <dbReference type="NCBI Taxonomy" id="60711"/>
    <lineage>
        <taxon>Eukaryota</taxon>
        <taxon>Metazoa</taxon>
        <taxon>Chordata</taxon>
        <taxon>Craniata</taxon>
        <taxon>Vertebrata</taxon>
        <taxon>Euteleostomi</taxon>
        <taxon>Mammalia</taxon>
        <taxon>Eutheria</taxon>
        <taxon>Euarchontoglires</taxon>
        <taxon>Primates</taxon>
        <taxon>Haplorrhini</taxon>
        <taxon>Catarrhini</taxon>
        <taxon>Cercopithecidae</taxon>
        <taxon>Cercopithecinae</taxon>
        <taxon>Chlorocebus</taxon>
    </lineage>
</organism>
<dbReference type="GeneTree" id="ENSGT00390000012450"/>
<reference evidence="2" key="3">
    <citation type="submission" date="2025-09" db="UniProtKB">
        <authorList>
            <consortium name="Ensembl"/>
        </authorList>
    </citation>
    <scope>IDENTIFICATION</scope>
</reference>
<accession>A0A0D9SBL7</accession>